<dbReference type="EMBL" id="AFPW01000035">
    <property type="protein sequence ID" value="EGQ13154.1"/>
    <property type="molecule type" value="Genomic_DNA"/>
</dbReference>
<keyword evidence="4" id="KW-1185">Reference proteome</keyword>
<evidence type="ECO:0000313" key="3">
    <source>
        <dbReference type="Proteomes" id="UP000007820"/>
    </source>
</evidence>
<evidence type="ECO:0000313" key="4">
    <source>
        <dbReference type="Proteomes" id="UP000010862"/>
    </source>
</evidence>
<evidence type="ECO:0000313" key="2">
    <source>
        <dbReference type="EMBL" id="EGQ13154.1"/>
    </source>
</evidence>
<proteinExistence type="predicted"/>
<dbReference type="HOGENOM" id="CLU_219782_0_0_10"/>
<evidence type="ECO:0000313" key="1">
    <source>
        <dbReference type="EMBL" id="AGB29235.1"/>
    </source>
</evidence>
<sequence length="39" mass="4415">MKNLMNNMRNVWSKVVRSYAACMRIYGEALLRGGSYGCA</sequence>
<dbReference type="KEGG" id="pdt:Prede_1955"/>
<reference evidence="1" key="2">
    <citation type="submission" date="2012-02" db="EMBL/GenBank/DDBJ databases">
        <title>Complete sequence of chromosome 2 of Prevotella dentalis DSM 3688.</title>
        <authorList>
            <consortium name="US DOE Joint Genome Institute (JGI-PGF)"/>
            <person name="Lucas S."/>
            <person name="Copeland A."/>
            <person name="Lapidus A."/>
            <person name="Glavina del Rio T."/>
            <person name="Dalin E."/>
            <person name="Tice H."/>
            <person name="Bruce D."/>
            <person name="Goodwin L."/>
            <person name="Pitluck S."/>
            <person name="Peters L."/>
            <person name="Mikhailova N."/>
            <person name="Chertkov O."/>
            <person name="Kyrpides N."/>
            <person name="Mavromatis K."/>
            <person name="Ivanova N."/>
            <person name="Brettin T."/>
            <person name="Detter J.C."/>
            <person name="Han C."/>
            <person name="Larimer F."/>
            <person name="Land M."/>
            <person name="Hauser L."/>
            <person name="Markowitz V."/>
            <person name="Cheng J.-F."/>
            <person name="Hugenholtz P."/>
            <person name="Woyke T."/>
            <person name="Wu D."/>
            <person name="Gronow S."/>
            <person name="Wellnitz S."/>
            <person name="Brambilla E."/>
            <person name="Klenk H.-P."/>
            <person name="Eisen J.A."/>
        </authorList>
    </citation>
    <scope>NUCLEOTIDE SEQUENCE [LARGE SCALE GENOMIC DNA]</scope>
    <source>
        <strain evidence="1">DSM 3688</strain>
    </source>
</reference>
<accession>F9D5K2</accession>
<name>F9D5K2_PREDD</name>
<protein>
    <submittedName>
        <fullName evidence="2">Uncharacterized protein</fullName>
    </submittedName>
</protein>
<dbReference type="PATRIC" id="fig|908937.9.peg.2076"/>
<dbReference type="EMBL" id="CP003369">
    <property type="protein sequence ID" value="AGB29235.1"/>
    <property type="molecule type" value="Genomic_DNA"/>
</dbReference>
<dbReference type="STRING" id="908937.Prede_1955"/>
<dbReference type="AlphaFoldDB" id="F9D5K2"/>
<reference evidence="2 3" key="1">
    <citation type="submission" date="2011-04" db="EMBL/GenBank/DDBJ databases">
        <authorList>
            <person name="Muzny D."/>
            <person name="Qin X."/>
            <person name="Deng J."/>
            <person name="Jiang H."/>
            <person name="Liu Y."/>
            <person name="Qu J."/>
            <person name="Song X.-Z."/>
            <person name="Zhang L."/>
            <person name="Thornton R."/>
            <person name="Coyle M."/>
            <person name="Francisco L."/>
            <person name="Jackson L."/>
            <person name="Javaid M."/>
            <person name="Korchina V."/>
            <person name="Kovar C."/>
            <person name="Mata R."/>
            <person name="Mathew T."/>
            <person name="Ngo R."/>
            <person name="Nguyen L."/>
            <person name="Nguyen N."/>
            <person name="Okwuonu G."/>
            <person name="Ongeri F."/>
            <person name="Pham C."/>
            <person name="Simmons D."/>
            <person name="Wilczek-Boney K."/>
            <person name="Hale W."/>
            <person name="Jakkamsetti A."/>
            <person name="Pham P."/>
            <person name="Ruth R."/>
            <person name="San Lucas F."/>
            <person name="Warren J."/>
            <person name="Zhang J."/>
            <person name="Zhao Z."/>
            <person name="Zhou C."/>
            <person name="Zhu D."/>
            <person name="Lee S."/>
            <person name="Bess C."/>
            <person name="Blankenburg K."/>
            <person name="Forbes L."/>
            <person name="Fu Q."/>
            <person name="Gubbala S."/>
            <person name="Hirani K."/>
            <person name="Jayaseelan J.C."/>
            <person name="Lara F."/>
            <person name="Munidasa M."/>
            <person name="Palculict T."/>
            <person name="Patil S."/>
            <person name="Pu L.-L."/>
            <person name="Saada N."/>
            <person name="Tang L."/>
            <person name="Weissenberger G."/>
            <person name="Zhu Y."/>
            <person name="Hemphill L."/>
            <person name="Shang Y."/>
            <person name="Youmans B."/>
            <person name="Ayvaz T."/>
            <person name="Ross M."/>
            <person name="Santibanez J."/>
            <person name="Aqrawi P."/>
            <person name="Gross S."/>
            <person name="Joshi V."/>
            <person name="Fowler G."/>
            <person name="Nazareth L."/>
            <person name="Reid J."/>
            <person name="Worley K."/>
            <person name="Petrosino J."/>
            <person name="Highlander S."/>
            <person name="Gibbs R."/>
        </authorList>
    </citation>
    <scope>NUCLEOTIDE SEQUENCE [LARGE SCALE GENOMIC DNA]</scope>
    <source>
        <strain evidence="2 3">DSM 3688</strain>
    </source>
</reference>
<dbReference type="Proteomes" id="UP000010862">
    <property type="component" value="Chromosome 2"/>
</dbReference>
<gene>
    <name evidence="1" type="ordered locus">Prede_1955</name>
    <name evidence="2" type="ORF">HMPREF9136_2130</name>
</gene>
<dbReference type="Proteomes" id="UP000007820">
    <property type="component" value="Unassembled WGS sequence"/>
</dbReference>
<organism evidence="2 3">
    <name type="scientific">Prevotella dentalis (strain ATCC 49559 / DSM 3688 / JCM 13448 / NCTC 12043 / ES 2772)</name>
    <name type="common">Mitsuokella dentalis</name>
    <dbReference type="NCBI Taxonomy" id="908937"/>
    <lineage>
        <taxon>Bacteria</taxon>
        <taxon>Pseudomonadati</taxon>
        <taxon>Bacteroidota</taxon>
        <taxon>Bacteroidia</taxon>
        <taxon>Bacteroidales</taxon>
        <taxon>Prevotellaceae</taxon>
        <taxon>Prevotella</taxon>
    </lineage>
</organism>